<dbReference type="Proteomes" id="UP000654075">
    <property type="component" value="Unassembled WGS sequence"/>
</dbReference>
<dbReference type="Gene3D" id="2.130.10.10">
    <property type="entry name" value="YVTN repeat-like/Quinoprotein amine dehydrogenase"/>
    <property type="match status" value="2"/>
</dbReference>
<dbReference type="InterPro" id="IPR019775">
    <property type="entry name" value="WD40_repeat_CS"/>
</dbReference>
<evidence type="ECO:0008006" key="5">
    <source>
        <dbReference type="Google" id="ProtNLM"/>
    </source>
</evidence>
<dbReference type="OMA" id="TCFINSH"/>
<evidence type="ECO:0000256" key="2">
    <source>
        <dbReference type="ARBA" id="ARBA00022737"/>
    </source>
</evidence>
<sequence>MALQQMAFITSIPAPQHCISAYGRVPRTSPWAPNLQRPTTPVAHARSSQRHQQGGEGVAAALAVGAALWLRRQKRRLVPKLAAPPTYAPSAYGTRAVVAEPNHRALDREGRRWETLISRIGPPLSGSGGSSSSASKSWRRGDGQMRVACYEAGHVTAFALHEEVLCIGTRRGVVRTIDVESGAKIGDYFLGSHMPPAAIAALHFDGSAVAVGDVQGNIHVWRAQLPGSWGFTHSADWVMRPSESGGVAHSGGVTGLTVLPTGCMVSCGKDGAVTFWDSLGESREVLPIQRVDLGPGKWVLTLCASMSGDAVYAGLSDGSVYRVDAASGSAELLELAVETSSPVTALAVLPGTDALLIGRADGSIQNWKQGEAQQPEMFSEFHTGAIRHLSIKPGNGELAPLLISTSTDGRAGVWDVNAGKPLWGLRGLSGASLVACADQTRFITNGVIVNRGPEQFQPSRSWKDQDTNFRQTLTCEALLCMDMPGK</sequence>
<dbReference type="PROSITE" id="PS00678">
    <property type="entry name" value="WD_REPEATS_1"/>
    <property type="match status" value="1"/>
</dbReference>
<name>A0A813GUA4_POLGL</name>
<keyword evidence="2" id="KW-0677">Repeat</keyword>
<evidence type="ECO:0000313" key="3">
    <source>
        <dbReference type="EMBL" id="CAE8629091.1"/>
    </source>
</evidence>
<keyword evidence="1" id="KW-0853">WD repeat</keyword>
<proteinExistence type="predicted"/>
<evidence type="ECO:0000313" key="4">
    <source>
        <dbReference type="Proteomes" id="UP000654075"/>
    </source>
</evidence>
<comment type="caution">
    <text evidence="3">The sequence shown here is derived from an EMBL/GenBank/DDBJ whole genome shotgun (WGS) entry which is preliminary data.</text>
</comment>
<organism evidence="3 4">
    <name type="scientific">Polarella glacialis</name>
    <name type="common">Dinoflagellate</name>
    <dbReference type="NCBI Taxonomy" id="89957"/>
    <lineage>
        <taxon>Eukaryota</taxon>
        <taxon>Sar</taxon>
        <taxon>Alveolata</taxon>
        <taxon>Dinophyceae</taxon>
        <taxon>Suessiales</taxon>
        <taxon>Suessiaceae</taxon>
        <taxon>Polarella</taxon>
    </lineage>
</organism>
<accession>A0A813GUA4</accession>
<dbReference type="SUPFAM" id="SSF50978">
    <property type="entry name" value="WD40 repeat-like"/>
    <property type="match status" value="1"/>
</dbReference>
<dbReference type="InterPro" id="IPR015943">
    <property type="entry name" value="WD40/YVTN_repeat-like_dom_sf"/>
</dbReference>
<dbReference type="EMBL" id="CAJNNV010029591">
    <property type="protein sequence ID" value="CAE8629091.1"/>
    <property type="molecule type" value="Genomic_DNA"/>
</dbReference>
<dbReference type="SMART" id="SM00320">
    <property type="entry name" value="WD40"/>
    <property type="match status" value="5"/>
</dbReference>
<keyword evidence="4" id="KW-1185">Reference proteome</keyword>
<dbReference type="PANTHER" id="PTHR19848">
    <property type="entry name" value="WD40 REPEAT PROTEIN"/>
    <property type="match status" value="1"/>
</dbReference>
<dbReference type="Pfam" id="PF00400">
    <property type="entry name" value="WD40"/>
    <property type="match status" value="1"/>
</dbReference>
<dbReference type="OrthoDB" id="420313at2759"/>
<reference evidence="3" key="1">
    <citation type="submission" date="2021-02" db="EMBL/GenBank/DDBJ databases">
        <authorList>
            <person name="Dougan E. K."/>
            <person name="Rhodes N."/>
            <person name="Thang M."/>
            <person name="Chan C."/>
        </authorList>
    </citation>
    <scope>NUCLEOTIDE SEQUENCE</scope>
</reference>
<dbReference type="InterPro" id="IPR036322">
    <property type="entry name" value="WD40_repeat_dom_sf"/>
</dbReference>
<dbReference type="InterPro" id="IPR001680">
    <property type="entry name" value="WD40_rpt"/>
</dbReference>
<gene>
    <name evidence="3" type="ORF">PGLA1383_LOCUS45664</name>
</gene>
<protein>
    <recommendedName>
        <fullName evidence="5">Target of rapamycin complex subunit LST8</fullName>
    </recommendedName>
</protein>
<evidence type="ECO:0000256" key="1">
    <source>
        <dbReference type="ARBA" id="ARBA00022574"/>
    </source>
</evidence>
<dbReference type="AlphaFoldDB" id="A0A813GUA4"/>
<dbReference type="PANTHER" id="PTHR19848:SF8">
    <property type="entry name" value="F-BOX AND WD REPEAT DOMAIN CONTAINING 7"/>
    <property type="match status" value="1"/>
</dbReference>